<gene>
    <name evidence="1" type="ORF">CBB_341</name>
</gene>
<evidence type="ECO:0008006" key="3">
    <source>
        <dbReference type="Google" id="ProtNLM"/>
    </source>
</evidence>
<dbReference type="Proteomes" id="UP000223891">
    <property type="component" value="Segment"/>
</dbReference>
<reference evidence="2" key="1">
    <citation type="submission" date="2016-01" db="EMBL/GenBank/DDBJ databases">
        <title>Isolation and Characterization of Enterobacteria phage CBB.</title>
        <authorList>
            <person name="Buttimer C.T.H."/>
            <person name="Hendrix H."/>
            <person name="Alexandre H."/>
            <person name="O'Mahony J."/>
            <person name="Lavigne R."/>
            <person name="Coffey A."/>
        </authorList>
    </citation>
    <scope>NUCLEOTIDE SEQUENCE [LARGE SCALE GENOMIC DNA]</scope>
</reference>
<accession>A0A1L2CV66</accession>
<name>A0A1L2CV66_9CAUD</name>
<dbReference type="EMBL" id="KU574722">
    <property type="protein sequence ID" value="AMM43904.1"/>
    <property type="molecule type" value="Genomic_DNA"/>
</dbReference>
<keyword evidence="2" id="KW-1185">Reference proteome</keyword>
<sequence>MDNLYTQELLTKLSEIISENDMDDDKEGKYNDEGIKYITVVEGDWTDEGKYSFCDWTFFFPELNVYVYCSQSRSGSYYSDYYYDDPDFSFVEPYTETVVVTNYRTVKVTA</sequence>
<evidence type="ECO:0000313" key="2">
    <source>
        <dbReference type="Proteomes" id="UP000223891"/>
    </source>
</evidence>
<organism evidence="1 2">
    <name type="scientific">Pectobacterium phage vB_PcaM_CBB</name>
    <dbReference type="NCBI Taxonomy" id="2772511"/>
    <lineage>
        <taxon>Viruses</taxon>
        <taxon>Duplodnaviria</taxon>
        <taxon>Heunggongvirae</taxon>
        <taxon>Uroviricota</taxon>
        <taxon>Caudoviricetes</taxon>
        <taxon>Mimasvirus</taxon>
        <taxon>Mimasvirus CBB</taxon>
    </lineage>
</organism>
<proteinExistence type="predicted"/>
<protein>
    <recommendedName>
        <fullName evidence="3">Nucleotide reductase subunit C</fullName>
    </recommendedName>
</protein>
<evidence type="ECO:0000313" key="1">
    <source>
        <dbReference type="EMBL" id="AMM43904.1"/>
    </source>
</evidence>